<dbReference type="AlphaFoldDB" id="A0A1G8A6M4"/>
<protein>
    <submittedName>
        <fullName evidence="1">Uncharacterized protein</fullName>
    </submittedName>
</protein>
<reference evidence="2" key="1">
    <citation type="submission" date="2016-10" db="EMBL/GenBank/DDBJ databases">
        <authorList>
            <person name="Varghese N."/>
            <person name="Submissions S."/>
        </authorList>
    </citation>
    <scope>NUCLEOTIDE SEQUENCE [LARGE SCALE GENOMIC DNA]</scope>
    <source>
        <strain evidence="2">DSM 17933</strain>
    </source>
</reference>
<organism evidence="1 2">
    <name type="scientific">Pedobacter terrae</name>
    <dbReference type="NCBI Taxonomy" id="405671"/>
    <lineage>
        <taxon>Bacteria</taxon>
        <taxon>Pseudomonadati</taxon>
        <taxon>Bacteroidota</taxon>
        <taxon>Sphingobacteriia</taxon>
        <taxon>Sphingobacteriales</taxon>
        <taxon>Sphingobacteriaceae</taxon>
        <taxon>Pedobacter</taxon>
    </lineage>
</organism>
<gene>
    <name evidence="1" type="ORF">SAMN05421827_11818</name>
</gene>
<accession>A0A1G8A6M4</accession>
<name>A0A1G8A6M4_9SPHI</name>
<keyword evidence="2" id="KW-1185">Reference proteome</keyword>
<dbReference type="EMBL" id="FNCH01000018">
    <property type="protein sequence ID" value="SDH16507.1"/>
    <property type="molecule type" value="Genomic_DNA"/>
</dbReference>
<proteinExistence type="predicted"/>
<evidence type="ECO:0000313" key="1">
    <source>
        <dbReference type="EMBL" id="SDH16507.1"/>
    </source>
</evidence>
<evidence type="ECO:0000313" key="2">
    <source>
        <dbReference type="Proteomes" id="UP000199643"/>
    </source>
</evidence>
<sequence>MILIMIDVLNICDHYNRNPNNTENSAKINHRHMLFQVFLYQGSVNDPTKKGNKI</sequence>
<dbReference type="Proteomes" id="UP000199643">
    <property type="component" value="Unassembled WGS sequence"/>
</dbReference>